<dbReference type="InterPro" id="IPR010432">
    <property type="entry name" value="RDD"/>
</dbReference>
<evidence type="ECO:0000313" key="9">
    <source>
        <dbReference type="EMBL" id="NJQ06670.1"/>
    </source>
</evidence>
<dbReference type="Proteomes" id="UP000578686">
    <property type="component" value="Unassembled WGS sequence"/>
</dbReference>
<keyword evidence="5 7" id="KW-0472">Membrane</keyword>
<dbReference type="PANTHER" id="PTHR36115">
    <property type="entry name" value="PROLINE-RICH ANTIGEN HOMOLOG-RELATED"/>
    <property type="match status" value="1"/>
</dbReference>
<dbReference type="InterPro" id="IPR051791">
    <property type="entry name" value="Pra-immunoreactive"/>
</dbReference>
<evidence type="ECO:0000313" key="10">
    <source>
        <dbReference type="Proteomes" id="UP000578686"/>
    </source>
</evidence>
<comment type="subcellular location">
    <subcellularLocation>
        <location evidence="1">Cell membrane</location>
        <topology evidence="1">Multi-pass membrane protein</topology>
    </subcellularLocation>
</comment>
<comment type="caution">
    <text evidence="9">The sequence shown here is derived from an EMBL/GenBank/DDBJ whole genome shotgun (WGS) entry which is preliminary data.</text>
</comment>
<dbReference type="AlphaFoldDB" id="A0A7X6D241"/>
<dbReference type="GO" id="GO:0005886">
    <property type="term" value="C:plasma membrane"/>
    <property type="evidence" value="ECO:0007669"/>
    <property type="project" value="UniProtKB-SubCell"/>
</dbReference>
<protein>
    <submittedName>
        <fullName evidence="9">RDD family protein</fullName>
    </submittedName>
</protein>
<evidence type="ECO:0000256" key="2">
    <source>
        <dbReference type="ARBA" id="ARBA00022475"/>
    </source>
</evidence>
<evidence type="ECO:0000256" key="4">
    <source>
        <dbReference type="ARBA" id="ARBA00022989"/>
    </source>
</evidence>
<feature type="transmembrane region" description="Helical" evidence="7">
    <location>
        <begin position="107"/>
        <end position="127"/>
    </location>
</feature>
<keyword evidence="10" id="KW-1185">Reference proteome</keyword>
<dbReference type="PANTHER" id="PTHR36115:SF6">
    <property type="entry name" value="PROLINE-RICH ANTIGEN HOMOLOG"/>
    <property type="match status" value="1"/>
</dbReference>
<feature type="compositionally biased region" description="Low complexity" evidence="6">
    <location>
        <begin position="11"/>
        <end position="33"/>
    </location>
</feature>
<name>A0A7X6D241_9ACTN</name>
<keyword evidence="3 7" id="KW-0812">Transmembrane</keyword>
<evidence type="ECO:0000256" key="6">
    <source>
        <dbReference type="SAM" id="MobiDB-lite"/>
    </source>
</evidence>
<feature type="transmembrane region" description="Helical" evidence="7">
    <location>
        <begin position="75"/>
        <end position="95"/>
    </location>
</feature>
<evidence type="ECO:0000256" key="3">
    <source>
        <dbReference type="ARBA" id="ARBA00022692"/>
    </source>
</evidence>
<feature type="domain" description="RDD" evidence="8">
    <location>
        <begin position="68"/>
        <end position="192"/>
    </location>
</feature>
<dbReference type="RefSeq" id="WP_167970998.1">
    <property type="nucleotide sequence ID" value="NZ_BHZG01000056.1"/>
</dbReference>
<evidence type="ECO:0000259" key="8">
    <source>
        <dbReference type="Pfam" id="PF06271"/>
    </source>
</evidence>
<keyword evidence="4 7" id="KW-1133">Transmembrane helix</keyword>
<gene>
    <name evidence="9" type="ORF">HCN56_14020</name>
</gene>
<evidence type="ECO:0000256" key="5">
    <source>
        <dbReference type="ARBA" id="ARBA00023136"/>
    </source>
</evidence>
<accession>A0A7X6D241</accession>
<keyword evidence="2" id="KW-1003">Cell membrane</keyword>
<evidence type="ECO:0000256" key="1">
    <source>
        <dbReference type="ARBA" id="ARBA00004651"/>
    </source>
</evidence>
<dbReference type="EMBL" id="JAAVJD010000100">
    <property type="protein sequence ID" value="NJQ06670.1"/>
    <property type="molecule type" value="Genomic_DNA"/>
</dbReference>
<reference evidence="9 10" key="1">
    <citation type="submission" date="2020-03" db="EMBL/GenBank/DDBJ databases">
        <title>Draft genome of Streptomyces sp. ventii, isolated from the Axial Seamount in the Pacific Ocean, and resequencing of the two type strains Streptomyces lonarensis strain NCL 716 and Streptomyces bohaiensis strain 11A07.</title>
        <authorList>
            <person name="Loughran R.M."/>
            <person name="Pfannmuller K.M."/>
            <person name="Wasson B.J."/>
            <person name="Deadmond M.C."/>
            <person name="Paddock B.E."/>
            <person name="Koyack M.J."/>
            <person name="Gallegos D.A."/>
            <person name="Mitchell E.A."/>
            <person name="Ushijima B."/>
            <person name="Saw J.H."/>
            <person name="Mcphail K.L."/>
            <person name="Videau P."/>
        </authorList>
    </citation>
    <scope>NUCLEOTIDE SEQUENCE [LARGE SCALE GENOMIC DNA]</scope>
    <source>
        <strain evidence="9 10">NCL716</strain>
    </source>
</reference>
<proteinExistence type="predicted"/>
<dbReference type="Pfam" id="PF06271">
    <property type="entry name" value="RDD"/>
    <property type="match status" value="1"/>
</dbReference>
<sequence>MSYPPQPGNEQNPYGQGQNPYGQQGQPGYQQQGQPGGYPGYPQQGQPGGYPGYPQQGGHHGGVVPNAYAGWFSRVVAYILDSIIFFLPGSIISMFGMPSAVGDDPGALYYLGALVNVAALLLMGYLTGTTGQTPGKKAVSIEVLKESTGKPVGAGIGIARVFLHIVNSLPCMLGYLWPLWDAKKQTFADKIVGTVVVRKI</sequence>
<organism evidence="9 10">
    <name type="scientific">Streptomyces lonarensis</name>
    <dbReference type="NCBI Taxonomy" id="700599"/>
    <lineage>
        <taxon>Bacteria</taxon>
        <taxon>Bacillati</taxon>
        <taxon>Actinomycetota</taxon>
        <taxon>Actinomycetes</taxon>
        <taxon>Kitasatosporales</taxon>
        <taxon>Streptomycetaceae</taxon>
        <taxon>Streptomyces</taxon>
    </lineage>
</organism>
<evidence type="ECO:0000256" key="7">
    <source>
        <dbReference type="SAM" id="Phobius"/>
    </source>
</evidence>
<feature type="region of interest" description="Disordered" evidence="6">
    <location>
        <begin position="1"/>
        <end position="57"/>
    </location>
</feature>